<evidence type="ECO:0000256" key="1">
    <source>
        <dbReference type="SAM" id="MobiDB-lite"/>
    </source>
</evidence>
<comment type="caution">
    <text evidence="2">The sequence shown here is derived from an EMBL/GenBank/DDBJ whole genome shotgun (WGS) entry which is preliminary data.</text>
</comment>
<feature type="compositionally biased region" description="Low complexity" evidence="1">
    <location>
        <begin position="131"/>
        <end position="142"/>
    </location>
</feature>
<evidence type="ECO:0000313" key="2">
    <source>
        <dbReference type="EMBL" id="MDT0635064.1"/>
    </source>
</evidence>
<keyword evidence="3" id="KW-1185">Reference proteome</keyword>
<dbReference type="Proteomes" id="UP001251857">
    <property type="component" value="Unassembled WGS sequence"/>
</dbReference>
<organism evidence="2 3">
    <name type="scientific">Spectribacter hydrogenoxidans</name>
    <dbReference type="NCBI Taxonomy" id="3075608"/>
    <lineage>
        <taxon>Bacteria</taxon>
        <taxon>Pseudomonadati</taxon>
        <taxon>Pseudomonadota</taxon>
        <taxon>Gammaproteobacteria</taxon>
        <taxon>Salinisphaerales</taxon>
        <taxon>Salinisphaeraceae</taxon>
        <taxon>Spectribacter</taxon>
    </lineage>
</organism>
<gene>
    <name evidence="2" type="ORF">RM532_08840</name>
</gene>
<reference evidence="2 3" key="1">
    <citation type="submission" date="2023-09" db="EMBL/GenBank/DDBJ databases">
        <authorList>
            <person name="Rey-Velasco X."/>
        </authorList>
    </citation>
    <scope>NUCLEOTIDE SEQUENCE [LARGE SCALE GENOMIC DNA]</scope>
    <source>
        <strain evidence="2 3">W335</strain>
    </source>
</reference>
<sequence length="217" mass="22698">MPDAHTSPINLAVAILTRRRRAMTRTEIYQADDGWADEKQVSNALYRARQTGKLDRDDTGRWHLPERKRPPADQTLSAGDKSAGTVPPVSPAERRPPAAAAGASTAAESPTSAGDDGSTTPSAAEPPTPDAPAGDAGTGAPEPTDDGLPDGIRRLIASLPGEALDAPLRLTSADATAALWSDGHLTIRAPDAGVELTLAPDITRTLCRYLDRLEGKA</sequence>
<accession>A0ABU3C0I7</accession>
<dbReference type="RefSeq" id="WP_311652914.1">
    <property type="nucleotide sequence ID" value="NZ_JAVRIB010000008.1"/>
</dbReference>
<evidence type="ECO:0000313" key="3">
    <source>
        <dbReference type="Proteomes" id="UP001251857"/>
    </source>
</evidence>
<protein>
    <submittedName>
        <fullName evidence="2">Uncharacterized protein</fullName>
    </submittedName>
</protein>
<proteinExistence type="predicted"/>
<feature type="compositionally biased region" description="Basic and acidic residues" evidence="1">
    <location>
        <begin position="52"/>
        <end position="71"/>
    </location>
</feature>
<dbReference type="EMBL" id="JAVRIB010000008">
    <property type="protein sequence ID" value="MDT0635064.1"/>
    <property type="molecule type" value="Genomic_DNA"/>
</dbReference>
<feature type="compositionally biased region" description="Low complexity" evidence="1">
    <location>
        <begin position="97"/>
        <end position="123"/>
    </location>
</feature>
<name>A0ABU3C0I7_9GAMM</name>
<feature type="region of interest" description="Disordered" evidence="1">
    <location>
        <begin position="47"/>
        <end position="151"/>
    </location>
</feature>